<feature type="domain" description="CP-type G" evidence="6">
    <location>
        <begin position="13"/>
        <end position="178"/>
    </location>
</feature>
<dbReference type="PIRSF" id="PIRSF006230">
    <property type="entry name" value="MG442"/>
    <property type="match status" value="1"/>
</dbReference>
<dbReference type="GO" id="GO:0005737">
    <property type="term" value="C:cytoplasm"/>
    <property type="evidence" value="ECO:0007669"/>
    <property type="project" value="UniProtKB-SubCell"/>
</dbReference>
<keyword evidence="2 4" id="KW-0547">Nucleotide-binding</keyword>
<proteinExistence type="inferred from homology"/>
<dbReference type="PROSITE" id="PS51721">
    <property type="entry name" value="G_CP"/>
    <property type="match status" value="1"/>
</dbReference>
<evidence type="ECO:0000256" key="4">
    <source>
        <dbReference type="PIRNR" id="PIRNR006230"/>
    </source>
</evidence>
<comment type="subcellular location">
    <subcellularLocation>
        <location evidence="4">Cytoplasm</location>
    </subcellularLocation>
</comment>
<dbReference type="Gene3D" id="3.40.50.300">
    <property type="entry name" value="P-loop containing nucleotide triphosphate hydrolases"/>
    <property type="match status" value="1"/>
</dbReference>
<feature type="binding site" evidence="5">
    <location>
        <begin position="58"/>
        <end position="61"/>
    </location>
    <ligand>
        <name>GTP</name>
        <dbReference type="ChEBI" id="CHEBI:37565"/>
    </ligand>
</feature>
<dbReference type="GO" id="GO:0003924">
    <property type="term" value="F:GTPase activity"/>
    <property type="evidence" value="ECO:0007669"/>
    <property type="project" value="TreeGrafter"/>
</dbReference>
<feature type="binding site" evidence="5">
    <location>
        <position position="174"/>
    </location>
    <ligand>
        <name>GTP</name>
        <dbReference type="ChEBI" id="CHEBI:37565"/>
    </ligand>
</feature>
<dbReference type="FunFam" id="3.40.50.300:FF:000590">
    <property type="entry name" value="Ribosome biogenesis GTPase A"/>
    <property type="match status" value="1"/>
</dbReference>
<dbReference type="Pfam" id="PF01926">
    <property type="entry name" value="MMR_HSR1"/>
    <property type="match status" value="1"/>
</dbReference>
<organism evidence="7 8">
    <name type="scientific">Clostridium thermosuccinogenes</name>
    <dbReference type="NCBI Taxonomy" id="84032"/>
    <lineage>
        <taxon>Bacteria</taxon>
        <taxon>Bacillati</taxon>
        <taxon>Bacillota</taxon>
        <taxon>Clostridia</taxon>
        <taxon>Eubacteriales</taxon>
        <taxon>Clostridiaceae</taxon>
        <taxon>Clostridium</taxon>
    </lineage>
</organism>
<dbReference type="NCBIfam" id="TIGR03596">
    <property type="entry name" value="GTPase_YlqF"/>
    <property type="match status" value="1"/>
</dbReference>
<dbReference type="InterPro" id="IPR019991">
    <property type="entry name" value="GTP-bd_ribosome_bgen"/>
</dbReference>
<name>A0A2K2FG46_9CLOT</name>
<dbReference type="GO" id="GO:0006412">
    <property type="term" value="P:translation"/>
    <property type="evidence" value="ECO:0007669"/>
    <property type="project" value="TreeGrafter"/>
</dbReference>
<comment type="function">
    <text evidence="4">Required for a late step of 50S ribosomal subunit assembly. Has GTPase activity.</text>
</comment>
<dbReference type="GO" id="GO:0005525">
    <property type="term" value="F:GTP binding"/>
    <property type="evidence" value="ECO:0007669"/>
    <property type="project" value="UniProtKB-KW"/>
</dbReference>
<protein>
    <recommendedName>
        <fullName evidence="1 4">Ribosome biogenesis GTPase A</fullName>
    </recommendedName>
</protein>
<dbReference type="Proteomes" id="UP000236151">
    <property type="component" value="Unassembled WGS sequence"/>
</dbReference>
<evidence type="ECO:0000256" key="1">
    <source>
        <dbReference type="ARBA" id="ARBA00014898"/>
    </source>
</evidence>
<keyword evidence="3 4" id="KW-0342">GTP-binding</keyword>
<reference evidence="7 8" key="1">
    <citation type="submission" date="2017-06" db="EMBL/GenBank/DDBJ databases">
        <title>Investigating the central metabolism of Clostridium thermosuccinogenes.</title>
        <authorList>
            <person name="Koendjbiharie J.G."/>
            <person name="van Kranenburg R."/>
        </authorList>
    </citation>
    <scope>NUCLEOTIDE SEQUENCE [LARGE SCALE GENOMIC DNA]</scope>
    <source>
        <strain evidence="7 8">DSM 5806</strain>
    </source>
</reference>
<keyword evidence="4" id="KW-0963">Cytoplasm</keyword>
<comment type="similarity">
    <text evidence="4">Belongs to the TRAFAC class YlqF/YawG GTPase family. MTG1 subfamily.</text>
</comment>
<gene>
    <name evidence="7" type="primary">ylqF</name>
    <name evidence="7" type="ORF">CDQ84_07825</name>
</gene>
<accession>A0A2K2FG46</accession>
<dbReference type="Gene3D" id="1.10.1580.10">
    <property type="match status" value="1"/>
</dbReference>
<evidence type="ECO:0000256" key="5">
    <source>
        <dbReference type="PIRSR" id="PIRSR006230-1"/>
    </source>
</evidence>
<keyword evidence="8" id="KW-1185">Reference proteome</keyword>
<evidence type="ECO:0000313" key="7">
    <source>
        <dbReference type="EMBL" id="PNT99745.1"/>
    </source>
</evidence>
<dbReference type="AlphaFoldDB" id="A0A2K2FG46"/>
<sequence length="289" mass="32420">MNIQWFPGHMAKTRRLLAENLKLVDIVIELLDARIPASSKNPEIDEIIKNKPRVVALNKSDLADGEISKEWSKWYSSQGYTNIFIDAVRGTGINELKSRLRTMMKDRREKDLQRGRIFRPIRTMVVGIPNVGKSSFINKIAGRASAATGDRPGVTRSKQWIRLNEEIELLDTPGILWPKFDDQQVALNLAFTGAIKDDILDTTEIAGKLMEQLSLTYPDSLKGRFKLESLEGKDGITLLEEAGRKRGCIISGGEIDYSRIASIVLDEFRAGKIGRITLERPPESLGKES</sequence>
<dbReference type="InterPro" id="IPR006073">
    <property type="entry name" value="GTP-bd"/>
</dbReference>
<evidence type="ECO:0000256" key="3">
    <source>
        <dbReference type="ARBA" id="ARBA00023134"/>
    </source>
</evidence>
<dbReference type="InterPro" id="IPR016478">
    <property type="entry name" value="GTPase_MTG1"/>
</dbReference>
<dbReference type="InterPro" id="IPR030378">
    <property type="entry name" value="G_CP_dom"/>
</dbReference>
<evidence type="ECO:0000259" key="6">
    <source>
        <dbReference type="PROSITE" id="PS51721"/>
    </source>
</evidence>
<feature type="binding site" evidence="5">
    <location>
        <begin position="130"/>
        <end position="135"/>
    </location>
    <ligand>
        <name>GTP</name>
        <dbReference type="ChEBI" id="CHEBI:37565"/>
    </ligand>
</feature>
<dbReference type="InterPro" id="IPR023179">
    <property type="entry name" value="GTP-bd_ortho_bundle_sf"/>
</dbReference>
<evidence type="ECO:0000256" key="2">
    <source>
        <dbReference type="ARBA" id="ARBA00022741"/>
    </source>
</evidence>
<dbReference type="PANTHER" id="PTHR45782:SF4">
    <property type="entry name" value="MITOCHONDRIAL RIBOSOME-ASSOCIATED GTPASE 1"/>
    <property type="match status" value="1"/>
</dbReference>
<dbReference type="OrthoDB" id="9779790at2"/>
<comment type="caution">
    <text evidence="7">The sequence shown here is derived from an EMBL/GenBank/DDBJ whole genome shotgun (WGS) entry which is preliminary data.</text>
</comment>
<dbReference type="InterPro" id="IPR027417">
    <property type="entry name" value="P-loop_NTPase"/>
</dbReference>
<evidence type="ECO:0000313" key="8">
    <source>
        <dbReference type="Proteomes" id="UP000236151"/>
    </source>
</evidence>
<dbReference type="CDD" id="cd01856">
    <property type="entry name" value="YlqF"/>
    <property type="match status" value="1"/>
</dbReference>
<dbReference type="EMBL" id="NIOJ01000016">
    <property type="protein sequence ID" value="PNT99745.1"/>
    <property type="molecule type" value="Genomic_DNA"/>
</dbReference>
<dbReference type="SUPFAM" id="SSF52540">
    <property type="entry name" value="P-loop containing nucleoside triphosphate hydrolases"/>
    <property type="match status" value="1"/>
</dbReference>
<dbReference type="RefSeq" id="WP_103081177.1">
    <property type="nucleotide sequence ID" value="NZ_CP021850.1"/>
</dbReference>
<dbReference type="KEGG" id="cthd:CDO33_08530"/>
<dbReference type="PANTHER" id="PTHR45782">
    <property type="entry name" value="MITOCHONDRIAL RIBOSOME-ASSOCIATED GTPASE 1"/>
    <property type="match status" value="1"/>
</dbReference>